<evidence type="ECO:0000313" key="3">
    <source>
        <dbReference type="Proteomes" id="UP001497516"/>
    </source>
</evidence>
<sequence length="83" mass="9774">MSTSPQTVWDDKREDFMKLEQHWGQSVTEYKELFKKLCKYVDPVYRTAAGMRDRYVRGLRTKLRKCMGEAERASQAILSCPSH</sequence>
<evidence type="ECO:0000259" key="1">
    <source>
        <dbReference type="Pfam" id="PF03732"/>
    </source>
</evidence>
<evidence type="ECO:0000313" key="2">
    <source>
        <dbReference type="EMBL" id="CAL1407358.1"/>
    </source>
</evidence>
<dbReference type="EMBL" id="OZ034821">
    <property type="protein sequence ID" value="CAL1407358.1"/>
    <property type="molecule type" value="Genomic_DNA"/>
</dbReference>
<name>A0AAV2G9I4_9ROSI</name>
<accession>A0AAV2G9I4</accession>
<protein>
    <recommendedName>
        <fullName evidence="1">Retrotransposon gag domain-containing protein</fullName>
    </recommendedName>
</protein>
<feature type="domain" description="Retrotransposon gag" evidence="1">
    <location>
        <begin position="5"/>
        <end position="61"/>
    </location>
</feature>
<dbReference type="Proteomes" id="UP001497516">
    <property type="component" value="Chromosome 8"/>
</dbReference>
<gene>
    <name evidence="2" type="ORF">LTRI10_LOCUS47030</name>
</gene>
<dbReference type="InterPro" id="IPR005162">
    <property type="entry name" value="Retrotrans_gag_dom"/>
</dbReference>
<keyword evidence="3" id="KW-1185">Reference proteome</keyword>
<organism evidence="2 3">
    <name type="scientific">Linum trigynum</name>
    <dbReference type="NCBI Taxonomy" id="586398"/>
    <lineage>
        <taxon>Eukaryota</taxon>
        <taxon>Viridiplantae</taxon>
        <taxon>Streptophyta</taxon>
        <taxon>Embryophyta</taxon>
        <taxon>Tracheophyta</taxon>
        <taxon>Spermatophyta</taxon>
        <taxon>Magnoliopsida</taxon>
        <taxon>eudicotyledons</taxon>
        <taxon>Gunneridae</taxon>
        <taxon>Pentapetalae</taxon>
        <taxon>rosids</taxon>
        <taxon>fabids</taxon>
        <taxon>Malpighiales</taxon>
        <taxon>Linaceae</taxon>
        <taxon>Linum</taxon>
    </lineage>
</organism>
<dbReference type="AlphaFoldDB" id="A0AAV2G9I4"/>
<dbReference type="Pfam" id="PF03732">
    <property type="entry name" value="Retrotrans_gag"/>
    <property type="match status" value="1"/>
</dbReference>
<reference evidence="2 3" key="1">
    <citation type="submission" date="2024-04" db="EMBL/GenBank/DDBJ databases">
        <authorList>
            <person name="Fracassetti M."/>
        </authorList>
    </citation>
    <scope>NUCLEOTIDE SEQUENCE [LARGE SCALE GENOMIC DNA]</scope>
</reference>
<proteinExistence type="predicted"/>